<dbReference type="KEGG" id="oxy:HCG48_18140"/>
<dbReference type="RefSeq" id="WP_168570406.1">
    <property type="nucleotide sequence ID" value="NZ_CP051167.1"/>
</dbReference>
<evidence type="ECO:0000313" key="2">
    <source>
        <dbReference type="Proteomes" id="UP000500857"/>
    </source>
</evidence>
<organism evidence="1 2">
    <name type="scientific">Oxynema aestuarii AP17</name>
    <dbReference type="NCBI Taxonomy" id="2064643"/>
    <lineage>
        <taxon>Bacteria</taxon>
        <taxon>Bacillati</taxon>
        <taxon>Cyanobacteriota</taxon>
        <taxon>Cyanophyceae</taxon>
        <taxon>Oscillatoriophycideae</taxon>
        <taxon>Oscillatoriales</taxon>
        <taxon>Oscillatoriaceae</taxon>
        <taxon>Oxynema</taxon>
        <taxon>Oxynema aestuarii</taxon>
    </lineage>
</organism>
<evidence type="ECO:0008006" key="3">
    <source>
        <dbReference type="Google" id="ProtNLM"/>
    </source>
</evidence>
<reference evidence="1 2" key="1">
    <citation type="submission" date="2020-04" db="EMBL/GenBank/DDBJ databases">
        <authorList>
            <person name="Basu S."/>
            <person name="Maruthanayagam V."/>
            <person name="Chakraborty S."/>
            <person name="Pramanik A."/>
            <person name="Mukherjee J."/>
            <person name="Brink B."/>
        </authorList>
    </citation>
    <scope>NUCLEOTIDE SEQUENCE [LARGE SCALE GENOMIC DNA]</scope>
    <source>
        <strain evidence="1 2">AP17</strain>
    </source>
</reference>
<dbReference type="Proteomes" id="UP000500857">
    <property type="component" value="Chromosome"/>
</dbReference>
<keyword evidence="2" id="KW-1185">Reference proteome</keyword>
<proteinExistence type="predicted"/>
<dbReference type="EMBL" id="CP051167">
    <property type="protein sequence ID" value="QIZ72257.1"/>
    <property type="molecule type" value="Genomic_DNA"/>
</dbReference>
<dbReference type="AlphaFoldDB" id="A0A6H1U1J8"/>
<protein>
    <recommendedName>
        <fullName evidence="3">Phytase</fullName>
    </recommendedName>
</protein>
<accession>A0A6H1U1J8</accession>
<name>A0A6H1U1J8_9CYAN</name>
<sequence length="82" mass="9188">MAKVYAFNLETGDRQLVFAETETERLAAPRPDFSETSDRLVLGIDDAGGQPSLFVYNLADRTGQRVHLPPGKRLLATERRLE</sequence>
<gene>
    <name evidence="1" type="ORF">HCG48_18140</name>
</gene>
<evidence type="ECO:0000313" key="1">
    <source>
        <dbReference type="EMBL" id="QIZ72257.1"/>
    </source>
</evidence>